<protein>
    <submittedName>
        <fullName evidence="2">Uncharacterized protein</fullName>
    </submittedName>
</protein>
<feature type="region of interest" description="Disordered" evidence="1">
    <location>
        <begin position="62"/>
        <end position="100"/>
    </location>
</feature>
<name>A0A0E9NHF3_SAICN</name>
<comment type="caution">
    <text evidence="2">The sequence shown here is derived from an EMBL/GenBank/DDBJ whole genome shotgun (WGS) entry which is preliminary data.</text>
</comment>
<accession>A0A0E9NHF3</accession>
<organism evidence="2 3">
    <name type="scientific">Saitoella complicata (strain BCRC 22490 / CBS 7301 / JCM 7358 / NBRC 10748 / NRRL Y-17804)</name>
    <dbReference type="NCBI Taxonomy" id="698492"/>
    <lineage>
        <taxon>Eukaryota</taxon>
        <taxon>Fungi</taxon>
        <taxon>Dikarya</taxon>
        <taxon>Ascomycota</taxon>
        <taxon>Taphrinomycotina</taxon>
        <taxon>Taphrinomycotina incertae sedis</taxon>
        <taxon>Saitoella</taxon>
    </lineage>
</organism>
<dbReference type="Proteomes" id="UP000033140">
    <property type="component" value="Unassembled WGS sequence"/>
</dbReference>
<evidence type="ECO:0000313" key="3">
    <source>
        <dbReference type="Proteomes" id="UP000033140"/>
    </source>
</evidence>
<reference evidence="2 3" key="1">
    <citation type="journal article" date="2011" name="J. Gen. Appl. Microbiol.">
        <title>Draft genome sequencing of the enigmatic yeast Saitoella complicata.</title>
        <authorList>
            <person name="Nishida H."/>
            <person name="Hamamoto M."/>
            <person name="Sugiyama J."/>
        </authorList>
    </citation>
    <scope>NUCLEOTIDE SEQUENCE [LARGE SCALE GENOMIC DNA]</scope>
    <source>
        <strain evidence="2 3">NRRL Y-17804</strain>
    </source>
</reference>
<feature type="compositionally biased region" description="Basic and acidic residues" evidence="1">
    <location>
        <begin position="82"/>
        <end position="99"/>
    </location>
</feature>
<gene>
    <name evidence="2" type="ORF">G7K_3463-t1</name>
</gene>
<evidence type="ECO:0000313" key="2">
    <source>
        <dbReference type="EMBL" id="GAO49312.1"/>
    </source>
</evidence>
<reference evidence="2 3" key="3">
    <citation type="journal article" date="2015" name="Genome Announc.">
        <title>Draft Genome Sequence of the Archiascomycetous Yeast Saitoella complicata.</title>
        <authorList>
            <person name="Yamauchi K."/>
            <person name="Kondo S."/>
            <person name="Hamamoto M."/>
            <person name="Takahashi Y."/>
            <person name="Ogura Y."/>
            <person name="Hayashi T."/>
            <person name="Nishida H."/>
        </authorList>
    </citation>
    <scope>NUCLEOTIDE SEQUENCE [LARGE SCALE GENOMIC DNA]</scope>
    <source>
        <strain evidence="2 3">NRRL Y-17804</strain>
    </source>
</reference>
<evidence type="ECO:0000256" key="1">
    <source>
        <dbReference type="SAM" id="MobiDB-lite"/>
    </source>
</evidence>
<proteinExistence type="predicted"/>
<dbReference type="AlphaFoldDB" id="A0A0E9NHF3"/>
<feature type="compositionally biased region" description="Basic residues" evidence="1">
    <location>
        <begin position="67"/>
        <end position="77"/>
    </location>
</feature>
<sequence>MSKTEVIVKQGSSVESFVERVIAAVLPDDSDRPGGHATGKVASLQGAGSATPKAITIVEIRGPAQVRSRRGHRRKPSIRVGSGKEDRSQEAKVNNDDRLGSISNAQSSNASYWFGCGLRWVLIFLPWPVRAVWHDHI</sequence>
<reference evidence="2 3" key="2">
    <citation type="journal article" date="2014" name="J. Gen. Appl. Microbiol.">
        <title>The early diverging ascomycetous budding yeast Saitoella complicata has three histone deacetylases belonging to the Clr6, Hos2, and Rpd3 lineages.</title>
        <authorList>
            <person name="Nishida H."/>
            <person name="Matsumoto T."/>
            <person name="Kondo S."/>
            <person name="Hamamoto M."/>
            <person name="Yoshikawa H."/>
        </authorList>
    </citation>
    <scope>NUCLEOTIDE SEQUENCE [LARGE SCALE GENOMIC DNA]</scope>
    <source>
        <strain evidence="2 3">NRRL Y-17804</strain>
    </source>
</reference>
<dbReference type="EMBL" id="BACD03000021">
    <property type="protein sequence ID" value="GAO49312.1"/>
    <property type="molecule type" value="Genomic_DNA"/>
</dbReference>
<keyword evidence="3" id="KW-1185">Reference proteome</keyword>